<gene>
    <name evidence="1" type="ORF">CEXT_615271</name>
</gene>
<name>A0AAV4XT51_CAEEX</name>
<comment type="caution">
    <text evidence="1">The sequence shown here is derived from an EMBL/GenBank/DDBJ whole genome shotgun (WGS) entry which is preliminary data.</text>
</comment>
<dbReference type="AlphaFoldDB" id="A0AAV4XT51"/>
<dbReference type="Proteomes" id="UP001054945">
    <property type="component" value="Unassembled WGS sequence"/>
</dbReference>
<keyword evidence="2" id="KW-1185">Reference proteome</keyword>
<sequence length="80" mass="8848">MLPPTNWPSYLKIISSAAEKGGGEDRNRLMMEAHSAPRGMVVYTSGGVLISGGENRKIEFSRYYEGTSADSMPAQWKRHS</sequence>
<accession>A0AAV4XT51</accession>
<evidence type="ECO:0000313" key="1">
    <source>
        <dbReference type="EMBL" id="GIY97899.1"/>
    </source>
</evidence>
<protein>
    <submittedName>
        <fullName evidence="1">Uncharacterized protein</fullName>
    </submittedName>
</protein>
<proteinExistence type="predicted"/>
<dbReference type="EMBL" id="BPLR01018227">
    <property type="protein sequence ID" value="GIY97899.1"/>
    <property type="molecule type" value="Genomic_DNA"/>
</dbReference>
<evidence type="ECO:0000313" key="2">
    <source>
        <dbReference type="Proteomes" id="UP001054945"/>
    </source>
</evidence>
<organism evidence="1 2">
    <name type="scientific">Caerostris extrusa</name>
    <name type="common">Bark spider</name>
    <name type="synonym">Caerostris bankana</name>
    <dbReference type="NCBI Taxonomy" id="172846"/>
    <lineage>
        <taxon>Eukaryota</taxon>
        <taxon>Metazoa</taxon>
        <taxon>Ecdysozoa</taxon>
        <taxon>Arthropoda</taxon>
        <taxon>Chelicerata</taxon>
        <taxon>Arachnida</taxon>
        <taxon>Araneae</taxon>
        <taxon>Araneomorphae</taxon>
        <taxon>Entelegynae</taxon>
        <taxon>Araneoidea</taxon>
        <taxon>Araneidae</taxon>
        <taxon>Caerostris</taxon>
    </lineage>
</organism>
<reference evidence="1 2" key="1">
    <citation type="submission" date="2021-06" db="EMBL/GenBank/DDBJ databases">
        <title>Caerostris extrusa draft genome.</title>
        <authorList>
            <person name="Kono N."/>
            <person name="Arakawa K."/>
        </authorList>
    </citation>
    <scope>NUCLEOTIDE SEQUENCE [LARGE SCALE GENOMIC DNA]</scope>
</reference>